<feature type="transmembrane region" description="Helical" evidence="4">
    <location>
        <begin position="547"/>
        <end position="570"/>
    </location>
</feature>
<dbReference type="InterPro" id="IPR036179">
    <property type="entry name" value="Ig-like_dom_sf"/>
</dbReference>
<dbReference type="CDD" id="cd05716">
    <property type="entry name" value="IgV_pIgR_like"/>
    <property type="match status" value="2"/>
</dbReference>
<dbReference type="Pfam" id="PF07686">
    <property type="entry name" value="V-set"/>
    <property type="match status" value="3"/>
</dbReference>
<keyword evidence="4" id="KW-1133">Transmembrane helix</keyword>
<keyword evidence="3 4" id="KW-0472">Membrane</keyword>
<dbReference type="PANTHER" id="PTHR11860:SF118">
    <property type="entry name" value="CMRF35-LIKE MOLECULE 3-RELATED"/>
    <property type="match status" value="1"/>
</dbReference>
<accession>A0AA88Q9M3</accession>
<keyword evidence="7" id="KW-1185">Reference proteome</keyword>
<protein>
    <recommendedName>
        <fullName evidence="5">Ig-like domain-containing protein</fullName>
    </recommendedName>
</protein>
<dbReference type="PROSITE" id="PS50835">
    <property type="entry name" value="IG_LIKE"/>
    <property type="match status" value="1"/>
</dbReference>
<dbReference type="PANTHER" id="PTHR11860">
    <property type="entry name" value="POLYMERIC-IMMUNOGLOBULIN RECEPTOR"/>
    <property type="match status" value="1"/>
</dbReference>
<evidence type="ECO:0000259" key="5">
    <source>
        <dbReference type="PROSITE" id="PS50835"/>
    </source>
</evidence>
<dbReference type="InterPro" id="IPR050671">
    <property type="entry name" value="CD300_family_receptors"/>
</dbReference>
<dbReference type="InterPro" id="IPR007110">
    <property type="entry name" value="Ig-like_dom"/>
</dbReference>
<dbReference type="AlphaFoldDB" id="A0AA88Q9M3"/>
<name>A0AA88Q9M3_9TELE</name>
<dbReference type="GO" id="GO:0004888">
    <property type="term" value="F:transmembrane signaling receptor activity"/>
    <property type="evidence" value="ECO:0007669"/>
    <property type="project" value="TreeGrafter"/>
</dbReference>
<sequence length="652" mass="73148">MVFFRELKAADAGTYRCGVNVSHYTEIFTELQLNVKHDSKYPNRVTEYAPFGEEFSITCQIPEEHQVHFCKEDDNHICQNISSSKVTQMSRSSERNEERVFTVSISNVSVRDAGVYWCGAETRDTYLIFISLTTKIQLNLITKVGVSRVSGYSGGGLMIKCEHPQYKTKPKYICKESDGCSERKSPGVQDEWRENGDVSLYDDTRAGVLMVFFRELKAADAGTYRCGVNVSHYTEIFTELQLNVKHDATFVTKSVHLGGEVNISCKISKGYEVYFCKEDDDHICQNISSSKVTQMNGSSERNEERVFTVSISNVSVRDAGVYWCGAETRDTYLTFISLTTKIQLNIIMALAVRHEGESAEIICPYDSIYKSKPKSLCKGTCSTRDRNTLSETVREEKETKTDRLTLNDNVTASVFTGTITGLTAEDAGKYWCAVTLERDLGYLYTHLMVIMNKELNLTKYEGDDVSIQCKHHDEDQKSFCKAHEASMCVKDGDSLETIRDDRFSFSDEASTGVFTVNITDLREEDSGIYWCGAPVIMKVSLEVRKSLYIIILVIMCLILLLAGGLSLLLLNQRCKKTQVSGSSAQGNTRDCDEVVSSAYYDTIPDSENTSLNPSAQKPISLNTVYDTAHLPTNPSDGDFYTLAEQPQKMTCM</sequence>
<reference evidence="6" key="1">
    <citation type="submission" date="2023-08" db="EMBL/GenBank/DDBJ databases">
        <title>Chromosome-level Genome Assembly of mud carp (Cirrhinus molitorella).</title>
        <authorList>
            <person name="Liu H."/>
        </authorList>
    </citation>
    <scope>NUCLEOTIDE SEQUENCE</scope>
    <source>
        <strain evidence="6">Prfri</strain>
        <tissue evidence="6">Muscle</tissue>
    </source>
</reference>
<comment type="caution">
    <text evidence="6">The sequence shown here is derived from an EMBL/GenBank/DDBJ whole genome shotgun (WGS) entry which is preliminary data.</text>
</comment>
<dbReference type="InterPro" id="IPR003599">
    <property type="entry name" value="Ig_sub"/>
</dbReference>
<dbReference type="SUPFAM" id="SSF48726">
    <property type="entry name" value="Immunoglobulin"/>
    <property type="match status" value="5"/>
</dbReference>
<organism evidence="6 7">
    <name type="scientific">Cirrhinus molitorella</name>
    <name type="common">mud carp</name>
    <dbReference type="NCBI Taxonomy" id="172907"/>
    <lineage>
        <taxon>Eukaryota</taxon>
        <taxon>Metazoa</taxon>
        <taxon>Chordata</taxon>
        <taxon>Craniata</taxon>
        <taxon>Vertebrata</taxon>
        <taxon>Euteleostomi</taxon>
        <taxon>Actinopterygii</taxon>
        <taxon>Neopterygii</taxon>
        <taxon>Teleostei</taxon>
        <taxon>Ostariophysi</taxon>
        <taxon>Cypriniformes</taxon>
        <taxon>Cyprinidae</taxon>
        <taxon>Labeoninae</taxon>
        <taxon>Labeonini</taxon>
        <taxon>Cirrhinus</taxon>
    </lineage>
</organism>
<evidence type="ECO:0000256" key="4">
    <source>
        <dbReference type="SAM" id="Phobius"/>
    </source>
</evidence>
<keyword evidence="2 4" id="KW-0812">Transmembrane</keyword>
<dbReference type="GO" id="GO:0005886">
    <property type="term" value="C:plasma membrane"/>
    <property type="evidence" value="ECO:0007669"/>
    <property type="project" value="TreeGrafter"/>
</dbReference>
<gene>
    <name evidence="6" type="ORF">Q8A67_005298</name>
</gene>
<proteinExistence type="predicted"/>
<dbReference type="EMBL" id="JAUYZG010000004">
    <property type="protein sequence ID" value="KAK2909461.1"/>
    <property type="molecule type" value="Genomic_DNA"/>
</dbReference>
<feature type="domain" description="Ig-like" evidence="5">
    <location>
        <begin position="174"/>
        <end position="237"/>
    </location>
</feature>
<dbReference type="InterPro" id="IPR013106">
    <property type="entry name" value="Ig_V-set"/>
</dbReference>
<dbReference type="Proteomes" id="UP001187343">
    <property type="component" value="Unassembled WGS sequence"/>
</dbReference>
<evidence type="ECO:0000313" key="7">
    <source>
        <dbReference type="Proteomes" id="UP001187343"/>
    </source>
</evidence>
<evidence type="ECO:0000256" key="3">
    <source>
        <dbReference type="ARBA" id="ARBA00023136"/>
    </source>
</evidence>
<dbReference type="InterPro" id="IPR013783">
    <property type="entry name" value="Ig-like_fold"/>
</dbReference>
<dbReference type="SMART" id="SM00409">
    <property type="entry name" value="IG"/>
    <property type="match status" value="5"/>
</dbReference>
<dbReference type="Gene3D" id="2.60.40.10">
    <property type="entry name" value="Immunoglobulins"/>
    <property type="match status" value="5"/>
</dbReference>
<evidence type="ECO:0000256" key="1">
    <source>
        <dbReference type="ARBA" id="ARBA00004370"/>
    </source>
</evidence>
<evidence type="ECO:0000313" key="6">
    <source>
        <dbReference type="EMBL" id="KAK2909461.1"/>
    </source>
</evidence>
<comment type="subcellular location">
    <subcellularLocation>
        <location evidence="1">Membrane</location>
    </subcellularLocation>
</comment>
<evidence type="ECO:0000256" key="2">
    <source>
        <dbReference type="ARBA" id="ARBA00022692"/>
    </source>
</evidence>